<feature type="transmembrane region" description="Helical" evidence="7">
    <location>
        <begin position="172"/>
        <end position="195"/>
    </location>
</feature>
<comment type="caution">
    <text evidence="8">The sequence shown here is derived from an EMBL/GenBank/DDBJ whole genome shotgun (WGS) entry which is preliminary data.</text>
</comment>
<name>A0A9D1J879_9BACT</name>
<feature type="transmembrane region" description="Helical" evidence="7">
    <location>
        <begin position="378"/>
        <end position="396"/>
    </location>
</feature>
<gene>
    <name evidence="8" type="ORF">IAC95_01775</name>
</gene>
<evidence type="ECO:0000313" key="9">
    <source>
        <dbReference type="Proteomes" id="UP000824200"/>
    </source>
</evidence>
<keyword evidence="2" id="KW-1003">Cell membrane</keyword>
<feature type="transmembrane region" description="Helical" evidence="7">
    <location>
        <begin position="325"/>
        <end position="343"/>
    </location>
</feature>
<evidence type="ECO:0000256" key="3">
    <source>
        <dbReference type="ARBA" id="ARBA00022692"/>
    </source>
</evidence>
<dbReference type="NCBIfam" id="TIGR00374">
    <property type="entry name" value="flippase-like domain"/>
    <property type="match status" value="1"/>
</dbReference>
<evidence type="ECO:0000256" key="4">
    <source>
        <dbReference type="ARBA" id="ARBA00022989"/>
    </source>
</evidence>
<keyword evidence="4 7" id="KW-1133">Transmembrane helix</keyword>
<evidence type="ECO:0000256" key="5">
    <source>
        <dbReference type="ARBA" id="ARBA00023136"/>
    </source>
</evidence>
<sequence length="405" mass="45803">MKDIPEKTQCPKQETETDNASCNVDAKKKSPTDLQLAKENFANRKVDEPTRGNKWVSNIFFVAVLVLTIALMYQLSMNAADGQKTFSEIWKNIRVEYAVASVLTLLTMIVLDTMKYFVILHATTGKFRLLMSLKTSLIGKYYDNITPFSSGGQPFQIHYLHKKGLTGGESTAVIFIKFCFNILLLLAISMCLMVFNKDALYTYVTNESQRNWFLVLGWVGFALNCGIPLLIIAFAVFPKLMETLTRWFLTLGHKMKLIKSKDAIVLRAKRVASDFRSAFVIMFHKPLHAICLTVCCLGEQFLSMMLPYFVVVALAGNAVTPSWDLMFAIMTLNVYVSMTVTAVPTPGNSGALESAFLLILTSVAESVLFWSVFSWRFLSYYTFIIIGVCIFVVDFIRKQRRQKQI</sequence>
<dbReference type="Pfam" id="PF03706">
    <property type="entry name" value="LPG_synthase_TM"/>
    <property type="match status" value="1"/>
</dbReference>
<evidence type="ECO:0000256" key="1">
    <source>
        <dbReference type="ARBA" id="ARBA00004651"/>
    </source>
</evidence>
<dbReference type="InterPro" id="IPR022791">
    <property type="entry name" value="L-PG_synthase/AglD"/>
</dbReference>
<dbReference type="PANTHER" id="PTHR37693">
    <property type="entry name" value="PHOSPHATIDYLGLYCEROL LYSYLTRANSFERASE"/>
    <property type="match status" value="1"/>
</dbReference>
<dbReference type="EMBL" id="DVHL01000016">
    <property type="protein sequence ID" value="HIR65602.1"/>
    <property type="molecule type" value="Genomic_DNA"/>
</dbReference>
<dbReference type="GO" id="GO:0005886">
    <property type="term" value="C:plasma membrane"/>
    <property type="evidence" value="ECO:0007669"/>
    <property type="project" value="UniProtKB-SubCell"/>
</dbReference>
<feature type="transmembrane region" description="Helical" evidence="7">
    <location>
        <begin position="355"/>
        <end position="372"/>
    </location>
</feature>
<feature type="transmembrane region" description="Helical" evidence="7">
    <location>
        <begin position="289"/>
        <end position="313"/>
    </location>
</feature>
<evidence type="ECO:0000256" key="6">
    <source>
        <dbReference type="SAM" id="MobiDB-lite"/>
    </source>
</evidence>
<feature type="transmembrane region" description="Helical" evidence="7">
    <location>
        <begin position="215"/>
        <end position="237"/>
    </location>
</feature>
<reference evidence="8" key="1">
    <citation type="submission" date="2020-10" db="EMBL/GenBank/DDBJ databases">
        <authorList>
            <person name="Gilroy R."/>
        </authorList>
    </citation>
    <scope>NUCLEOTIDE SEQUENCE</scope>
    <source>
        <strain evidence="8">CHK121-14286</strain>
    </source>
</reference>
<dbReference type="PANTHER" id="PTHR37693:SF1">
    <property type="entry name" value="INTEGRAL MEMBRANE PROTEIN"/>
    <property type="match status" value="1"/>
</dbReference>
<protein>
    <submittedName>
        <fullName evidence="8">Flippase-like domain-containing protein</fullName>
    </submittedName>
</protein>
<feature type="region of interest" description="Disordered" evidence="6">
    <location>
        <begin position="1"/>
        <end position="27"/>
    </location>
</feature>
<evidence type="ECO:0000256" key="2">
    <source>
        <dbReference type="ARBA" id="ARBA00022475"/>
    </source>
</evidence>
<keyword evidence="5 7" id="KW-0472">Membrane</keyword>
<keyword evidence="3 7" id="KW-0812">Transmembrane</keyword>
<accession>A0A9D1J879</accession>
<dbReference type="Proteomes" id="UP000824200">
    <property type="component" value="Unassembled WGS sequence"/>
</dbReference>
<evidence type="ECO:0000313" key="8">
    <source>
        <dbReference type="EMBL" id="HIR65602.1"/>
    </source>
</evidence>
<organism evidence="8 9">
    <name type="scientific">Candidatus Fimimonas gallinarum</name>
    <dbReference type="NCBI Taxonomy" id="2840821"/>
    <lineage>
        <taxon>Bacteria</taxon>
        <taxon>Pseudomonadati</taxon>
        <taxon>Myxococcota</taxon>
        <taxon>Myxococcia</taxon>
        <taxon>Myxococcales</taxon>
        <taxon>Cystobacterineae</taxon>
        <taxon>Myxococcaceae</taxon>
        <taxon>Myxococcaceae incertae sedis</taxon>
        <taxon>Candidatus Fimimonas</taxon>
    </lineage>
</organism>
<dbReference type="AlphaFoldDB" id="A0A9D1J879"/>
<proteinExistence type="predicted"/>
<reference evidence="8" key="2">
    <citation type="journal article" date="2021" name="PeerJ">
        <title>Extensive microbial diversity within the chicken gut microbiome revealed by metagenomics and culture.</title>
        <authorList>
            <person name="Gilroy R."/>
            <person name="Ravi A."/>
            <person name="Getino M."/>
            <person name="Pursley I."/>
            <person name="Horton D.L."/>
            <person name="Alikhan N.F."/>
            <person name="Baker D."/>
            <person name="Gharbi K."/>
            <person name="Hall N."/>
            <person name="Watson M."/>
            <person name="Adriaenssens E.M."/>
            <person name="Foster-Nyarko E."/>
            <person name="Jarju S."/>
            <person name="Secka A."/>
            <person name="Antonio M."/>
            <person name="Oren A."/>
            <person name="Chaudhuri R.R."/>
            <person name="La Ragione R."/>
            <person name="Hildebrand F."/>
            <person name="Pallen M.J."/>
        </authorList>
    </citation>
    <scope>NUCLEOTIDE SEQUENCE</scope>
    <source>
        <strain evidence="8">CHK121-14286</strain>
    </source>
</reference>
<feature type="transmembrane region" description="Helical" evidence="7">
    <location>
        <begin position="55"/>
        <end position="75"/>
    </location>
</feature>
<evidence type="ECO:0000256" key="7">
    <source>
        <dbReference type="SAM" id="Phobius"/>
    </source>
</evidence>
<feature type="transmembrane region" description="Helical" evidence="7">
    <location>
        <begin position="95"/>
        <end position="118"/>
    </location>
</feature>
<comment type="subcellular location">
    <subcellularLocation>
        <location evidence="1">Cell membrane</location>
        <topology evidence="1">Multi-pass membrane protein</topology>
    </subcellularLocation>
</comment>